<keyword evidence="2" id="KW-1185">Reference proteome</keyword>
<name>A0ACC3S9K3_9PEZI</name>
<comment type="caution">
    <text evidence="1">The sequence shown here is derived from an EMBL/GenBank/DDBJ whole genome shotgun (WGS) entry which is preliminary data.</text>
</comment>
<sequence length="268" mass="29581">MWQGWWANSGLKSRQWWSYDLRHSLPRCNTFRIRTWTLEADRNSERCTATICAHSAPVASLAFDPASKFVISGSQDGTCRVWDLKGQVASVSTISGHEGELHSIARFTTSLVNPSSQATRVVTGGLDGQVKVWDARTGLPILDLGGHRGLVGHILTVKVNGGEDTTLITAGVDEEIRAWDISSTPRLRWTQKEAHVSDVSLVYSDGKSLIRGGVDNKVRVWETQTGRMFRRLGDKFDAVYRVACKEGGGEAYIVISQQGLSLSLDMYI</sequence>
<organism evidence="1 2">
    <name type="scientific">Zalaria obscura</name>
    <dbReference type="NCBI Taxonomy" id="2024903"/>
    <lineage>
        <taxon>Eukaryota</taxon>
        <taxon>Fungi</taxon>
        <taxon>Dikarya</taxon>
        <taxon>Ascomycota</taxon>
        <taxon>Pezizomycotina</taxon>
        <taxon>Dothideomycetes</taxon>
        <taxon>Dothideomycetidae</taxon>
        <taxon>Dothideales</taxon>
        <taxon>Zalariaceae</taxon>
        <taxon>Zalaria</taxon>
    </lineage>
</organism>
<reference evidence="1" key="1">
    <citation type="submission" date="2024-02" db="EMBL/GenBank/DDBJ databases">
        <title>Metagenome Assembled Genome of Zalaria obscura JY119.</title>
        <authorList>
            <person name="Vighnesh L."/>
            <person name="Jagadeeshwari U."/>
            <person name="Venkata Ramana C."/>
            <person name="Sasikala C."/>
        </authorList>
    </citation>
    <scope>NUCLEOTIDE SEQUENCE</scope>
    <source>
        <strain evidence="1">JY119</strain>
    </source>
</reference>
<gene>
    <name evidence="1" type="primary">utp13_2</name>
    <name evidence="1" type="ORF">M8818_005381</name>
</gene>
<dbReference type="Proteomes" id="UP001320706">
    <property type="component" value="Unassembled WGS sequence"/>
</dbReference>
<accession>A0ACC3S9K3</accession>
<evidence type="ECO:0000313" key="1">
    <source>
        <dbReference type="EMBL" id="KAK8201857.1"/>
    </source>
</evidence>
<dbReference type="EMBL" id="JAMKPW020000033">
    <property type="protein sequence ID" value="KAK8201857.1"/>
    <property type="molecule type" value="Genomic_DNA"/>
</dbReference>
<evidence type="ECO:0000313" key="2">
    <source>
        <dbReference type="Proteomes" id="UP001320706"/>
    </source>
</evidence>
<protein>
    <submittedName>
        <fullName evidence="1">U3 small nucleolar RNA-associated protein 13</fullName>
    </submittedName>
</protein>
<proteinExistence type="predicted"/>